<evidence type="ECO:0000256" key="1">
    <source>
        <dbReference type="ARBA" id="ARBA00000448"/>
    </source>
</evidence>
<gene>
    <name evidence="10" type="ORF">FEM48_Zijuj02G0013100</name>
</gene>
<keyword evidence="4 7" id="KW-0732">Signal</keyword>
<dbReference type="InterPro" id="IPR017853">
    <property type="entry name" value="GH"/>
</dbReference>
<comment type="caution">
    <text evidence="10">The sequence shown here is derived from an EMBL/GenBank/DDBJ whole genome shotgun (WGS) entry which is preliminary data.</text>
</comment>
<evidence type="ECO:0000256" key="6">
    <source>
        <dbReference type="ARBA" id="ARBA00023295"/>
    </source>
</evidence>
<comment type="catalytic activity">
    <reaction evidence="1">
        <text>Hydrolysis of terminal, non-reducing beta-D-glucosyl residues with release of beta-D-glucose.</text>
        <dbReference type="EC" id="3.2.1.21"/>
    </reaction>
</comment>
<reference evidence="10" key="1">
    <citation type="journal article" date="2021" name="Front. Plant Sci.">
        <title>Chromosome-Scale Genome Assembly for Chinese Sour Jujube and Insights Into Its Genome Evolution and Domestication Signature.</title>
        <authorList>
            <person name="Shen L.-Y."/>
            <person name="Luo H."/>
            <person name="Wang X.-L."/>
            <person name="Wang X.-M."/>
            <person name="Qiu X.-J."/>
            <person name="Liu H."/>
            <person name="Zhou S.-S."/>
            <person name="Jia K.-H."/>
            <person name="Nie S."/>
            <person name="Bao Y.-T."/>
            <person name="Zhang R.-G."/>
            <person name="Yun Q.-Z."/>
            <person name="Chai Y.-H."/>
            <person name="Lu J.-Y."/>
            <person name="Li Y."/>
            <person name="Zhao S.-W."/>
            <person name="Mao J.-F."/>
            <person name="Jia S.-G."/>
            <person name="Mao Y.-M."/>
        </authorList>
    </citation>
    <scope>NUCLEOTIDE SEQUENCE</scope>
    <source>
        <strain evidence="10">AT0</strain>
        <tissue evidence="10">Leaf</tissue>
    </source>
</reference>
<accession>A0A978VSS3</accession>
<evidence type="ECO:0000313" key="11">
    <source>
        <dbReference type="Proteomes" id="UP000813462"/>
    </source>
</evidence>
<dbReference type="FunFam" id="3.20.20.300:FF:000003">
    <property type="entry name" value="Beta-D-glucan exohydrolase isoenzyme ExoI"/>
    <property type="match status" value="1"/>
</dbReference>
<dbReference type="PANTHER" id="PTHR30620:SF16">
    <property type="entry name" value="LYSOSOMAL BETA GLUCOSIDASE"/>
    <property type="match status" value="1"/>
</dbReference>
<feature type="domain" description="Glycoside hydrolase family 3 C-terminal" evidence="9">
    <location>
        <begin position="435"/>
        <end position="643"/>
    </location>
</feature>
<dbReference type="GO" id="GO:0008422">
    <property type="term" value="F:beta-glucosidase activity"/>
    <property type="evidence" value="ECO:0007669"/>
    <property type="project" value="UniProtKB-EC"/>
</dbReference>
<dbReference type="Pfam" id="PF01915">
    <property type="entry name" value="Glyco_hydro_3_C"/>
    <property type="match status" value="1"/>
</dbReference>
<proteinExistence type="inferred from homology"/>
<comment type="similarity">
    <text evidence="2">Belongs to the glycosyl hydrolase 3 family.</text>
</comment>
<dbReference type="GO" id="GO:0009251">
    <property type="term" value="P:glucan catabolic process"/>
    <property type="evidence" value="ECO:0007669"/>
    <property type="project" value="TreeGrafter"/>
</dbReference>
<feature type="chain" id="PRO_5037630848" description="beta-glucosidase" evidence="7">
    <location>
        <begin position="24"/>
        <end position="648"/>
    </location>
</feature>
<dbReference type="InterPro" id="IPR001764">
    <property type="entry name" value="Glyco_hydro_3_N"/>
</dbReference>
<evidence type="ECO:0000259" key="9">
    <source>
        <dbReference type="Pfam" id="PF01915"/>
    </source>
</evidence>
<keyword evidence="5" id="KW-0378">Hydrolase</keyword>
<dbReference type="SUPFAM" id="SSF51445">
    <property type="entry name" value="(Trans)glycosidases"/>
    <property type="match status" value="1"/>
</dbReference>
<dbReference type="EC" id="3.2.1.21" evidence="3"/>
<evidence type="ECO:0000313" key="10">
    <source>
        <dbReference type="EMBL" id="KAH7541868.1"/>
    </source>
</evidence>
<evidence type="ECO:0000256" key="3">
    <source>
        <dbReference type="ARBA" id="ARBA00012744"/>
    </source>
</evidence>
<dbReference type="Gene3D" id="3.40.50.1700">
    <property type="entry name" value="Glycoside hydrolase family 3 C-terminal domain"/>
    <property type="match status" value="1"/>
</dbReference>
<dbReference type="SUPFAM" id="SSF52279">
    <property type="entry name" value="Beta-D-glucan exohydrolase, C-terminal domain"/>
    <property type="match status" value="1"/>
</dbReference>
<dbReference type="InterPro" id="IPR036962">
    <property type="entry name" value="Glyco_hydro_3_N_sf"/>
</dbReference>
<dbReference type="AlphaFoldDB" id="A0A978VSS3"/>
<evidence type="ECO:0000259" key="8">
    <source>
        <dbReference type="Pfam" id="PF00933"/>
    </source>
</evidence>
<dbReference type="Pfam" id="PF00933">
    <property type="entry name" value="Glyco_hydro_3"/>
    <property type="match status" value="1"/>
</dbReference>
<name>A0A978VSS3_ZIZJJ</name>
<dbReference type="Gene3D" id="3.20.20.300">
    <property type="entry name" value="Glycoside hydrolase, family 3, N-terminal domain"/>
    <property type="match status" value="1"/>
</dbReference>
<sequence length="648" mass="70625">MGRFSICILGFLLLCCLAAGTETTYLKYKDPKQPLGARIKDLLSRMTLEEKIGQMVQIERKVATPDTMKKYFIGSVLSGGGSVPAPKASAETWISAVNEIQKAALSTRLGIPMIYGIDAVHGHNNVYNATIFPHNVGLGVTRQVLISYIPEVPRSLSVFIFIFILDPILIKKIGEATALEVRATGIPYAFAPCIAVCRDPRWGRCYESYSEDHKIVQLMTEIIPGLQGDLPANSHKGVPFVAGKQKVAACAKHFVGDGGTTKGINENNTVISLSGLLNIHMPAYYNSISKGVATVMVSYSSWNGKKMHANRDLVTGFLKNKLKFRGFVISDWQGIDRITSPPHANYSYSVEAGVSAGIDMIMVPETYTEFIDDLTYLVKKNIIPVSRIDDAVKRILRVKFVMGLFENPLADNSLVNELGNKEHRELAREAVRKSLVLLKNGKYSEPLLPLPKKAAKILVAGTHADNLGYQCGGWTITWQGLEGNDLTVGTTILKAITNTVDPTTQVVYSQNPDANFIKSNKFSYAIVVVGEPPYAETFGDSLNLTISEPGPSLINNVCGAVKCVVVVISGRPVVIQPYVAKIDALVAAWLPGTEGQGVADVLFGDYGFTGKLARTWFKTVDQLPMNVGDSHYDPLFPFGFGLTTKPTN</sequence>
<protein>
    <recommendedName>
        <fullName evidence="3">beta-glucosidase</fullName>
        <ecNumber evidence="3">3.2.1.21</ecNumber>
    </recommendedName>
</protein>
<evidence type="ECO:0000256" key="7">
    <source>
        <dbReference type="SAM" id="SignalP"/>
    </source>
</evidence>
<organism evidence="10 11">
    <name type="scientific">Ziziphus jujuba var. spinosa</name>
    <dbReference type="NCBI Taxonomy" id="714518"/>
    <lineage>
        <taxon>Eukaryota</taxon>
        <taxon>Viridiplantae</taxon>
        <taxon>Streptophyta</taxon>
        <taxon>Embryophyta</taxon>
        <taxon>Tracheophyta</taxon>
        <taxon>Spermatophyta</taxon>
        <taxon>Magnoliopsida</taxon>
        <taxon>eudicotyledons</taxon>
        <taxon>Gunneridae</taxon>
        <taxon>Pentapetalae</taxon>
        <taxon>rosids</taxon>
        <taxon>fabids</taxon>
        <taxon>Rosales</taxon>
        <taxon>Rhamnaceae</taxon>
        <taxon>Paliureae</taxon>
        <taxon>Ziziphus</taxon>
    </lineage>
</organism>
<dbReference type="InterPro" id="IPR036881">
    <property type="entry name" value="Glyco_hydro_3_C_sf"/>
</dbReference>
<dbReference type="InterPro" id="IPR051915">
    <property type="entry name" value="Cellulose_Degrad_GH3"/>
</dbReference>
<dbReference type="InterPro" id="IPR002772">
    <property type="entry name" value="Glyco_hydro_3_C"/>
</dbReference>
<dbReference type="EMBL" id="JAEACU010000002">
    <property type="protein sequence ID" value="KAH7541868.1"/>
    <property type="molecule type" value="Genomic_DNA"/>
</dbReference>
<dbReference type="FunFam" id="3.40.50.1700:FF:000002">
    <property type="entry name" value="Glycosyl hydrolase family protein"/>
    <property type="match status" value="1"/>
</dbReference>
<dbReference type="PANTHER" id="PTHR30620">
    <property type="entry name" value="PERIPLASMIC BETA-GLUCOSIDASE-RELATED"/>
    <property type="match status" value="1"/>
</dbReference>
<keyword evidence="6" id="KW-0326">Glycosidase</keyword>
<dbReference type="Proteomes" id="UP000813462">
    <property type="component" value="Unassembled WGS sequence"/>
</dbReference>
<feature type="signal peptide" evidence="7">
    <location>
        <begin position="1"/>
        <end position="23"/>
    </location>
</feature>
<evidence type="ECO:0000256" key="5">
    <source>
        <dbReference type="ARBA" id="ARBA00022801"/>
    </source>
</evidence>
<feature type="domain" description="Glycoside hydrolase family 3 N-terminal" evidence="8">
    <location>
        <begin position="47"/>
        <end position="398"/>
    </location>
</feature>
<evidence type="ECO:0000256" key="4">
    <source>
        <dbReference type="ARBA" id="ARBA00022729"/>
    </source>
</evidence>
<dbReference type="PRINTS" id="PR00133">
    <property type="entry name" value="GLHYDRLASE3"/>
</dbReference>
<evidence type="ECO:0000256" key="2">
    <source>
        <dbReference type="ARBA" id="ARBA00005336"/>
    </source>
</evidence>